<gene>
    <name evidence="2" type="ORF">HRUBRA_02117</name>
</gene>
<dbReference type="Proteomes" id="UP000029640">
    <property type="component" value="Unassembled WGS sequence"/>
</dbReference>
<name>A0A095VPK5_9GAMM</name>
<feature type="signal peptide" evidence="1">
    <location>
        <begin position="1"/>
        <end position="20"/>
    </location>
</feature>
<organism evidence="2 3">
    <name type="scientific">Pseudohaliea rubra DSM 19751</name>
    <dbReference type="NCBI Taxonomy" id="1265313"/>
    <lineage>
        <taxon>Bacteria</taxon>
        <taxon>Pseudomonadati</taxon>
        <taxon>Pseudomonadota</taxon>
        <taxon>Gammaproteobacteria</taxon>
        <taxon>Cellvibrionales</taxon>
        <taxon>Halieaceae</taxon>
        <taxon>Pseudohaliea</taxon>
    </lineage>
</organism>
<proteinExistence type="predicted"/>
<dbReference type="AlphaFoldDB" id="A0A095VPK5"/>
<evidence type="ECO:0000313" key="3">
    <source>
        <dbReference type="Proteomes" id="UP000029640"/>
    </source>
</evidence>
<reference evidence="2 3" key="1">
    <citation type="journal article" date="2014" name="Genome Announc.">
        <title>Genome Sequence of Gammaproteobacterial Pseudohaliea rubra Type Strain DSM 19751, Isolated from Coastal Seawater of the Mediterranean Sea.</title>
        <authorList>
            <person name="Spring S."/>
            <person name="Fiebig A."/>
            <person name="Riedel T."/>
            <person name="Goker M."/>
            <person name="Klenk H.P."/>
        </authorList>
    </citation>
    <scope>NUCLEOTIDE SEQUENCE [LARGE SCALE GENOMIC DNA]</scope>
    <source>
        <strain evidence="2 3">DSM 19751</strain>
    </source>
</reference>
<keyword evidence="1" id="KW-0732">Signal</keyword>
<feature type="chain" id="PRO_5001911021" evidence="1">
    <location>
        <begin position="21"/>
        <end position="122"/>
    </location>
</feature>
<accession>A0A095VPK5</accession>
<comment type="caution">
    <text evidence="2">The sequence shown here is derived from an EMBL/GenBank/DDBJ whole genome shotgun (WGS) entry which is preliminary data.</text>
</comment>
<keyword evidence="3" id="KW-1185">Reference proteome</keyword>
<protein>
    <submittedName>
        <fullName evidence="2">Uncharacterized protein</fullName>
    </submittedName>
</protein>
<dbReference type="RefSeq" id="WP_035517801.1">
    <property type="nucleotide sequence ID" value="NZ_KN234788.1"/>
</dbReference>
<dbReference type="HOGENOM" id="CLU_2058557_0_0_6"/>
<dbReference type="EMBL" id="AUVB01000059">
    <property type="protein sequence ID" value="KGE03315.1"/>
    <property type="molecule type" value="Genomic_DNA"/>
</dbReference>
<evidence type="ECO:0000256" key="1">
    <source>
        <dbReference type="SAM" id="SignalP"/>
    </source>
</evidence>
<sequence length="122" mass="12722">MQPIKIAVLAGALTAAPAFAECTAPGAPSLPEGASASMEEMLAGQKAVKTFQEANIDYMKCVEGRITAAKEASETAETKDARAAARETYATAVEAYNEAVSTEETVAGNFNTAVREYQAANK</sequence>
<dbReference type="PATRIC" id="fig|1265313.6.peg.2087"/>
<evidence type="ECO:0000313" key="2">
    <source>
        <dbReference type="EMBL" id="KGE03315.1"/>
    </source>
</evidence>
<dbReference type="OrthoDB" id="7061338at2"/>
<dbReference type="STRING" id="1265313.HRUBRA_02117"/>